<sequence length="120" mass="13269">MASKASLEVSSLLVPSVVELSKELSTSIPSRYLRSDIEKAVVPNGDHVLEIPAIDMQKLLVNHGFDSTLLGNIKAEIDEFFKLPIEEKKKWWKSPGNAEGFGQAFVVSDNQKLDWGDLSV</sequence>
<dbReference type="PANTHER" id="PTHR47991">
    <property type="entry name" value="OXOGLUTARATE/IRON-DEPENDENT DIOXYGENASE"/>
    <property type="match status" value="1"/>
</dbReference>
<organism evidence="4 5">
    <name type="scientific">Hibiscus syriacus</name>
    <name type="common">Rose of Sharon</name>
    <dbReference type="NCBI Taxonomy" id="106335"/>
    <lineage>
        <taxon>Eukaryota</taxon>
        <taxon>Viridiplantae</taxon>
        <taxon>Streptophyta</taxon>
        <taxon>Embryophyta</taxon>
        <taxon>Tracheophyta</taxon>
        <taxon>Spermatophyta</taxon>
        <taxon>Magnoliopsida</taxon>
        <taxon>eudicotyledons</taxon>
        <taxon>Gunneridae</taxon>
        <taxon>Pentapetalae</taxon>
        <taxon>rosids</taxon>
        <taxon>malvids</taxon>
        <taxon>Malvales</taxon>
        <taxon>Malvaceae</taxon>
        <taxon>Malvoideae</taxon>
        <taxon>Hibiscus</taxon>
    </lineage>
</organism>
<accession>A0A6A2YP32</accession>
<gene>
    <name evidence="4" type="ORF">F3Y22_tig00111342pilonHSYRG00198</name>
</gene>
<dbReference type="AlphaFoldDB" id="A0A6A2YP32"/>
<evidence type="ECO:0000259" key="3">
    <source>
        <dbReference type="Pfam" id="PF14226"/>
    </source>
</evidence>
<evidence type="ECO:0000313" key="4">
    <source>
        <dbReference type="EMBL" id="KAE8681130.1"/>
    </source>
</evidence>
<evidence type="ECO:0000313" key="5">
    <source>
        <dbReference type="Proteomes" id="UP000436088"/>
    </source>
</evidence>
<keyword evidence="2" id="KW-0408">Iron</keyword>
<dbReference type="InterPro" id="IPR027443">
    <property type="entry name" value="IPNS-like_sf"/>
</dbReference>
<keyword evidence="5" id="KW-1185">Reference proteome</keyword>
<dbReference type="Proteomes" id="UP000436088">
    <property type="component" value="Unassembled WGS sequence"/>
</dbReference>
<dbReference type="EMBL" id="VEPZ02001315">
    <property type="protein sequence ID" value="KAE8681130.1"/>
    <property type="molecule type" value="Genomic_DNA"/>
</dbReference>
<comment type="caution">
    <text evidence="4">The sequence shown here is derived from an EMBL/GenBank/DDBJ whole genome shotgun (WGS) entry which is preliminary data.</text>
</comment>
<keyword evidence="1" id="KW-0479">Metal-binding</keyword>
<dbReference type="GO" id="GO:0046872">
    <property type="term" value="F:metal ion binding"/>
    <property type="evidence" value="ECO:0007669"/>
    <property type="project" value="UniProtKB-KW"/>
</dbReference>
<evidence type="ECO:0000256" key="2">
    <source>
        <dbReference type="ARBA" id="ARBA00023004"/>
    </source>
</evidence>
<reference evidence="4" key="1">
    <citation type="submission" date="2019-09" db="EMBL/GenBank/DDBJ databases">
        <title>Draft genome information of white flower Hibiscus syriacus.</title>
        <authorList>
            <person name="Kim Y.-M."/>
        </authorList>
    </citation>
    <scope>NUCLEOTIDE SEQUENCE [LARGE SCALE GENOMIC DNA]</scope>
    <source>
        <strain evidence="4">YM2019G1</strain>
    </source>
</reference>
<evidence type="ECO:0000256" key="1">
    <source>
        <dbReference type="ARBA" id="ARBA00022723"/>
    </source>
</evidence>
<proteinExistence type="predicted"/>
<dbReference type="Pfam" id="PF14226">
    <property type="entry name" value="DIOX_N"/>
    <property type="match status" value="1"/>
</dbReference>
<dbReference type="InterPro" id="IPR026992">
    <property type="entry name" value="DIOX_N"/>
</dbReference>
<dbReference type="SUPFAM" id="SSF51197">
    <property type="entry name" value="Clavaminate synthase-like"/>
    <property type="match status" value="1"/>
</dbReference>
<feature type="domain" description="Non-haem dioxygenase N-terminal" evidence="3">
    <location>
        <begin position="60"/>
        <end position="117"/>
    </location>
</feature>
<name>A0A6A2YP32_HIBSY</name>
<dbReference type="Gene3D" id="2.60.120.330">
    <property type="entry name" value="B-lactam Antibiotic, Isopenicillin N Synthase, Chain"/>
    <property type="match status" value="1"/>
</dbReference>
<protein>
    <recommendedName>
        <fullName evidence="3">Non-haem dioxygenase N-terminal domain-containing protein</fullName>
    </recommendedName>
</protein>
<dbReference type="InterPro" id="IPR050295">
    <property type="entry name" value="Plant_2OG-oxidoreductases"/>
</dbReference>